<evidence type="ECO:0000256" key="2">
    <source>
        <dbReference type="SAM" id="SignalP"/>
    </source>
</evidence>
<dbReference type="EMBL" id="JAVRRT010000002">
    <property type="protein sequence ID" value="KAK5174732.1"/>
    <property type="molecule type" value="Genomic_DNA"/>
</dbReference>
<feature type="region of interest" description="Disordered" evidence="1">
    <location>
        <begin position="156"/>
        <end position="179"/>
    </location>
</feature>
<accession>A0AAV9PQW8</accession>
<name>A0AAV9PQW8_9PEZI</name>
<dbReference type="RefSeq" id="XP_064663401.1">
    <property type="nucleotide sequence ID" value="XM_064799074.1"/>
</dbReference>
<gene>
    <name evidence="3" type="ORF">LTR77_001814</name>
</gene>
<keyword evidence="2" id="KW-0732">Signal</keyword>
<dbReference type="GeneID" id="89923161"/>
<feature type="chain" id="PRO_5043395813" evidence="2">
    <location>
        <begin position="22"/>
        <end position="336"/>
    </location>
</feature>
<protein>
    <submittedName>
        <fullName evidence="3">Uncharacterized protein</fullName>
    </submittedName>
</protein>
<proteinExistence type="predicted"/>
<evidence type="ECO:0000313" key="3">
    <source>
        <dbReference type="EMBL" id="KAK5174732.1"/>
    </source>
</evidence>
<keyword evidence="4" id="KW-1185">Reference proteome</keyword>
<sequence length="336" mass="35927">MQLRTFHFAFGLAAFFSDALASEVRAQVSFCSAFQTTFNGQFSIQYNVEMDNVNKDSRESICKNWFEHMKGRGVPLGCHCDVKTGKMEAAFHMETDLFTNPPQAGFISAMQTFQDVIGGSITATPGGNLQCFVQDYNTDVPTVPSTPGDLVGTLSTTDNTTTGSLVTDPDASNATTASPVRRQVDRPPIANGRVLTLASGVQLIVASANSDILSNINRPQIPFFDTPGFSDTVVGMIDAVTQAITNGQKEADLAIGIPSMPTQFQVSFNTGVDGKVQALARADVQMLIIAMLETMLPIAKAINNNFLSIALSPLPGKPADPIGPATMILHAIFLQQ</sequence>
<evidence type="ECO:0000256" key="1">
    <source>
        <dbReference type="SAM" id="MobiDB-lite"/>
    </source>
</evidence>
<reference evidence="3 4" key="1">
    <citation type="submission" date="2023-08" db="EMBL/GenBank/DDBJ databases">
        <title>Black Yeasts Isolated from many extreme environments.</title>
        <authorList>
            <person name="Coleine C."/>
            <person name="Stajich J.E."/>
            <person name="Selbmann L."/>
        </authorList>
    </citation>
    <scope>NUCLEOTIDE SEQUENCE [LARGE SCALE GENOMIC DNA]</scope>
    <source>
        <strain evidence="3 4">CCFEE 5935</strain>
    </source>
</reference>
<feature type="signal peptide" evidence="2">
    <location>
        <begin position="1"/>
        <end position="21"/>
    </location>
</feature>
<evidence type="ECO:0000313" key="4">
    <source>
        <dbReference type="Proteomes" id="UP001337655"/>
    </source>
</evidence>
<dbReference type="Proteomes" id="UP001337655">
    <property type="component" value="Unassembled WGS sequence"/>
</dbReference>
<dbReference type="AlphaFoldDB" id="A0AAV9PQW8"/>
<comment type="caution">
    <text evidence="3">The sequence shown here is derived from an EMBL/GenBank/DDBJ whole genome shotgun (WGS) entry which is preliminary data.</text>
</comment>
<feature type="compositionally biased region" description="Low complexity" evidence="1">
    <location>
        <begin position="156"/>
        <end position="168"/>
    </location>
</feature>
<organism evidence="3 4">
    <name type="scientific">Saxophila tyrrhenica</name>
    <dbReference type="NCBI Taxonomy" id="1690608"/>
    <lineage>
        <taxon>Eukaryota</taxon>
        <taxon>Fungi</taxon>
        <taxon>Dikarya</taxon>
        <taxon>Ascomycota</taxon>
        <taxon>Pezizomycotina</taxon>
        <taxon>Dothideomycetes</taxon>
        <taxon>Dothideomycetidae</taxon>
        <taxon>Mycosphaerellales</taxon>
        <taxon>Extremaceae</taxon>
        <taxon>Saxophila</taxon>
    </lineage>
</organism>